<sequence>MNTSSQSGRPLASTDSDDSSGRPSYTCEGCWKGVVAHQLGLLQPPVEQHESDPGPSAEGYVYKVSEEEIKRGAEQGCRWCELLSKWGASSIRSPSTQPVPPSENIVEIRVGYAEGCVDITINGHLSWFGYVYTTEDDPAAAYVPGRNLFCEVGSERALSLAMELLHDCNLNHSGCPREPYSVLPTRVIDCSDPSRPRLLTADGVRARYVALSYVWGEAQEHKTTTENIDAYLRSIDVTILPQTIVDAIQVTHRLGLQYLWIDSLCIIQDSEDDKNHELAHMRHVYADAYLTIIAASASRVSAGFLEPRTDTLGTAALQLPFVVPSRDADLASPSEAPSYGAVFLSSWLITTPKYDPAREPLHKRGWCMQEYFLSPRKLIFASHTLQYGCFHGGTRNIAHAGNPWWVSSARDPTPFRRLPKLPPSPSPTEPAPAREHVEALREAWKATVENYTKRALSVPSDKLVALSSLAEEFSHAVQSPYVAGLWARTLLPDLLWSKERAAHFASRPREYRAPSWSWAAVDGPVNPGNAYFMSEHGKVIAEVVKCKTVLKNPGLPFGEVTGGTLVLRARVVVDCVVLPHWAVYRRKDGGHADESSMSRSEGSTSTVQRMSLVDERMHEIGLCRLDSDDDGIRSGVKHVSVVPVYSRWESTPGIATRERVVQGLVVARVDAASSQPVREARYRRIGMFEGSDYVNDWLESTPEIEIEIV</sequence>
<feature type="domain" description="Heterokaryon incompatibility" evidence="2">
    <location>
        <begin position="208"/>
        <end position="370"/>
    </location>
</feature>
<evidence type="ECO:0000313" key="3">
    <source>
        <dbReference type="EMBL" id="TBU24864.1"/>
    </source>
</evidence>
<dbReference type="OrthoDB" id="5125733at2759"/>
<protein>
    <submittedName>
        <fullName evidence="3">Heterokaryon incompatibility protein-domain-containing protein</fullName>
    </submittedName>
</protein>
<proteinExistence type="predicted"/>
<dbReference type="Pfam" id="PF06985">
    <property type="entry name" value="HET"/>
    <property type="match status" value="1"/>
</dbReference>
<dbReference type="PANTHER" id="PTHR33112">
    <property type="entry name" value="DOMAIN PROTEIN, PUTATIVE-RELATED"/>
    <property type="match status" value="1"/>
</dbReference>
<organism evidence="3">
    <name type="scientific">Dichomitus squalens</name>
    <dbReference type="NCBI Taxonomy" id="114155"/>
    <lineage>
        <taxon>Eukaryota</taxon>
        <taxon>Fungi</taxon>
        <taxon>Dikarya</taxon>
        <taxon>Basidiomycota</taxon>
        <taxon>Agaricomycotina</taxon>
        <taxon>Agaricomycetes</taxon>
        <taxon>Polyporales</taxon>
        <taxon>Polyporaceae</taxon>
        <taxon>Dichomitus</taxon>
    </lineage>
</organism>
<dbReference type="InterPro" id="IPR010730">
    <property type="entry name" value="HET"/>
</dbReference>
<accession>A0A4Q9MC49</accession>
<gene>
    <name evidence="3" type="ORF">BD311DRAFT_533537</name>
</gene>
<name>A0A4Q9MC49_9APHY</name>
<dbReference type="AlphaFoldDB" id="A0A4Q9MC49"/>
<feature type="region of interest" description="Disordered" evidence="1">
    <location>
        <begin position="1"/>
        <end position="24"/>
    </location>
</feature>
<dbReference type="PANTHER" id="PTHR33112:SF16">
    <property type="entry name" value="HETEROKARYON INCOMPATIBILITY DOMAIN-CONTAINING PROTEIN"/>
    <property type="match status" value="1"/>
</dbReference>
<evidence type="ECO:0000256" key="1">
    <source>
        <dbReference type="SAM" id="MobiDB-lite"/>
    </source>
</evidence>
<reference evidence="3" key="1">
    <citation type="submission" date="2019-01" db="EMBL/GenBank/DDBJ databases">
        <title>Draft genome sequences of three monokaryotic isolates of the white-rot basidiomycete fungus Dichomitus squalens.</title>
        <authorList>
            <consortium name="DOE Joint Genome Institute"/>
            <person name="Lopez S.C."/>
            <person name="Andreopoulos B."/>
            <person name="Pangilinan J."/>
            <person name="Lipzen A."/>
            <person name="Riley R."/>
            <person name="Ahrendt S."/>
            <person name="Ng V."/>
            <person name="Barry K."/>
            <person name="Daum C."/>
            <person name="Grigoriev I.V."/>
            <person name="Hilden K.S."/>
            <person name="Makela M.R."/>
            <person name="de Vries R.P."/>
        </authorList>
    </citation>
    <scope>NUCLEOTIDE SEQUENCE [LARGE SCALE GENOMIC DNA]</scope>
    <source>
        <strain evidence="3">OM18370.1</strain>
    </source>
</reference>
<dbReference type="EMBL" id="ML143471">
    <property type="protein sequence ID" value="TBU24864.1"/>
    <property type="molecule type" value="Genomic_DNA"/>
</dbReference>
<evidence type="ECO:0000259" key="2">
    <source>
        <dbReference type="Pfam" id="PF06985"/>
    </source>
</evidence>
<dbReference type="Proteomes" id="UP000292957">
    <property type="component" value="Unassembled WGS sequence"/>
</dbReference>